<dbReference type="RefSeq" id="WP_084275368.1">
    <property type="nucleotide sequence ID" value="NZ_AP026671.1"/>
</dbReference>
<feature type="transmembrane region" description="Helical" evidence="1">
    <location>
        <begin position="375"/>
        <end position="393"/>
    </location>
</feature>
<keyword evidence="1" id="KW-0812">Transmembrane</keyword>
<evidence type="ECO:0000256" key="1">
    <source>
        <dbReference type="SAM" id="Phobius"/>
    </source>
</evidence>
<keyword evidence="3" id="KW-1185">Reference proteome</keyword>
<feature type="transmembrane region" description="Helical" evidence="1">
    <location>
        <begin position="248"/>
        <end position="267"/>
    </location>
</feature>
<evidence type="ECO:0000313" key="2">
    <source>
        <dbReference type="EMBL" id="SMC09122.1"/>
    </source>
</evidence>
<protein>
    <submittedName>
        <fullName evidence="2">Uncharacterized protein involved in response to NO</fullName>
    </submittedName>
</protein>
<dbReference type="AlphaFoldDB" id="A0A1W1WSE9"/>
<proteinExistence type="predicted"/>
<keyword evidence="1" id="KW-0472">Membrane</keyword>
<reference evidence="3" key="1">
    <citation type="submission" date="2017-04" db="EMBL/GenBank/DDBJ databases">
        <authorList>
            <person name="Varghese N."/>
            <person name="Submissions S."/>
        </authorList>
    </citation>
    <scope>NUCLEOTIDE SEQUENCE [LARGE SCALE GENOMIC DNA]</scope>
    <source>
        <strain evidence="3">DSM 16512</strain>
    </source>
</reference>
<gene>
    <name evidence="2" type="ORF">SAMN05660197_0924</name>
</gene>
<dbReference type="STRING" id="1069081.SAMN05660197_0924"/>
<feature type="transmembrane region" description="Helical" evidence="1">
    <location>
        <begin position="347"/>
        <end position="369"/>
    </location>
</feature>
<name>A0A1W1WSE9_9BACT</name>
<dbReference type="EMBL" id="FWWZ01000001">
    <property type="protein sequence ID" value="SMC09122.1"/>
    <property type="molecule type" value="Genomic_DNA"/>
</dbReference>
<dbReference type="Pfam" id="PF05940">
    <property type="entry name" value="NnrS"/>
    <property type="match status" value="1"/>
</dbReference>
<feature type="transmembrane region" description="Helical" evidence="1">
    <location>
        <begin position="181"/>
        <end position="197"/>
    </location>
</feature>
<keyword evidence="1" id="KW-1133">Transmembrane helix</keyword>
<feature type="transmembrane region" description="Helical" evidence="1">
    <location>
        <begin position="154"/>
        <end position="175"/>
    </location>
</feature>
<feature type="transmembrane region" description="Helical" evidence="1">
    <location>
        <begin position="123"/>
        <end position="142"/>
    </location>
</feature>
<feature type="transmembrane region" description="Helical" evidence="1">
    <location>
        <begin position="313"/>
        <end position="335"/>
    </location>
</feature>
<dbReference type="Proteomes" id="UP000192602">
    <property type="component" value="Unassembled WGS sequence"/>
</dbReference>
<feature type="transmembrane region" description="Helical" evidence="1">
    <location>
        <begin position="279"/>
        <end position="301"/>
    </location>
</feature>
<organism evidence="2 3">
    <name type="scientific">Nitratiruptor tergarcus DSM 16512</name>
    <dbReference type="NCBI Taxonomy" id="1069081"/>
    <lineage>
        <taxon>Bacteria</taxon>
        <taxon>Pseudomonadati</taxon>
        <taxon>Campylobacterota</taxon>
        <taxon>Epsilonproteobacteria</taxon>
        <taxon>Nautiliales</taxon>
        <taxon>Nitratiruptoraceae</taxon>
        <taxon>Nitratiruptor</taxon>
    </lineage>
</organism>
<dbReference type="OrthoDB" id="9770040at2"/>
<evidence type="ECO:0000313" key="3">
    <source>
        <dbReference type="Proteomes" id="UP000192602"/>
    </source>
</evidence>
<accession>A0A1W1WSE9</accession>
<feature type="transmembrane region" description="Helical" evidence="1">
    <location>
        <begin position="21"/>
        <end position="45"/>
    </location>
</feature>
<sequence length="409" mass="46085">MAATKHYESYPKGEFPIYLAYGFRPAFLLMPPYMILSIILWVLYYNGYIALPFIGDGISWHIYEMLFGVGFLGMAAFILTGAPELFPGTVPIVGKKLAALFGLWIVGRVTFWMMGVIGVYPAAIVNIILFAWLTILVAKPIFKDPAKRHVSIAYTFIAVQIMQIWFFLSVAGVVTTNSLDILKVSLGVFLVLIILAIRRVNTEAVNEILEHEGYEEIFFARPPAYNLTIFMIALFSALEFFFPQNRALGWVALGTASAALAILNDFINYEETNILFKKLIFSLELIPILIALGYGLIGYNYLSGMKLFNGDLLHMLTTGAWTLSFYVVMIVVTIVHTGRDIAKERDVFICLGTLSIVIAAIFRSAVAFYHEYSQMLYLLSAIIWILPFIIYMIRYFKWLITPRADGLPG</sequence>
<feature type="transmembrane region" description="Helical" evidence="1">
    <location>
        <begin position="65"/>
        <end position="86"/>
    </location>
</feature>
<dbReference type="InterPro" id="IPR010266">
    <property type="entry name" value="NnrS"/>
</dbReference>
<feature type="transmembrane region" description="Helical" evidence="1">
    <location>
        <begin position="224"/>
        <end position="242"/>
    </location>
</feature>